<keyword evidence="2 4" id="KW-0347">Helicase</keyword>
<name>A0A2I0LGE3_COLLI</name>
<dbReference type="PANTHER" id="PTHR18934">
    <property type="entry name" value="ATP-DEPENDENT RNA HELICASE"/>
    <property type="match status" value="1"/>
</dbReference>
<evidence type="ECO:0000256" key="1">
    <source>
        <dbReference type="ARBA" id="ARBA00022801"/>
    </source>
</evidence>
<dbReference type="Proteomes" id="UP000053872">
    <property type="component" value="Unassembled WGS sequence"/>
</dbReference>
<feature type="domain" description="Helicase C-terminal" evidence="3">
    <location>
        <begin position="1"/>
        <end position="122"/>
    </location>
</feature>
<dbReference type="Gene3D" id="1.10.10.2130">
    <property type="entry name" value="DEAH helicase family, winged-helix domain"/>
    <property type="match status" value="1"/>
</dbReference>
<dbReference type="PROSITE" id="PS51194">
    <property type="entry name" value="HELICASE_CTER"/>
    <property type="match status" value="1"/>
</dbReference>
<comment type="caution">
    <text evidence="4">The sequence shown here is derived from an EMBL/GenBank/DDBJ whole genome shotgun (WGS) entry which is preliminary data.</text>
</comment>
<feature type="non-terminal residue" evidence="4">
    <location>
        <position position="1"/>
    </location>
</feature>
<dbReference type="Gene3D" id="1.20.120.1080">
    <property type="match status" value="1"/>
</dbReference>
<evidence type="ECO:0000313" key="5">
    <source>
        <dbReference type="Proteomes" id="UP000053872"/>
    </source>
</evidence>
<evidence type="ECO:0000313" key="4">
    <source>
        <dbReference type="EMBL" id="PKK16514.1"/>
    </source>
</evidence>
<keyword evidence="2 4" id="KW-0547">Nucleotide-binding</keyword>
<dbReference type="Pfam" id="PF00271">
    <property type="entry name" value="Helicase_C"/>
    <property type="match status" value="1"/>
</dbReference>
<dbReference type="SUPFAM" id="SSF52540">
    <property type="entry name" value="P-loop containing nucleoside triphosphate hydrolases"/>
    <property type="match status" value="1"/>
</dbReference>
<proteinExistence type="predicted"/>
<dbReference type="InterPro" id="IPR048333">
    <property type="entry name" value="HA2_WH"/>
</dbReference>
<dbReference type="Gene3D" id="3.40.50.300">
    <property type="entry name" value="P-loop containing nucleotide triphosphate hydrolases"/>
    <property type="match status" value="1"/>
</dbReference>
<dbReference type="PANTHER" id="PTHR18934:SF221">
    <property type="entry name" value="ATP-DEPENDENT RNA HELICASE DHX34-RELATED"/>
    <property type="match status" value="1"/>
</dbReference>
<keyword evidence="1" id="KW-0378">Hydrolase</keyword>
<dbReference type="STRING" id="8932.A0A2I0LGE3"/>
<dbReference type="InParanoid" id="A0A2I0LGE3"/>
<evidence type="ECO:0000256" key="2">
    <source>
        <dbReference type="ARBA" id="ARBA00022806"/>
    </source>
</evidence>
<dbReference type="GO" id="GO:0016787">
    <property type="term" value="F:hydrolase activity"/>
    <property type="evidence" value="ECO:0007669"/>
    <property type="project" value="UniProtKB-KW"/>
</dbReference>
<dbReference type="InterPro" id="IPR001650">
    <property type="entry name" value="Helicase_C-like"/>
</dbReference>
<protein>
    <submittedName>
        <fullName evidence="4">Putative ATP-dependent RNA helicase DHX34</fullName>
    </submittedName>
</protein>
<dbReference type="GO" id="GO:0004386">
    <property type="term" value="F:helicase activity"/>
    <property type="evidence" value="ECO:0007669"/>
    <property type="project" value="UniProtKB-KW"/>
</dbReference>
<dbReference type="SMART" id="SM00490">
    <property type="entry name" value="HELICc"/>
    <property type="match status" value="1"/>
</dbReference>
<dbReference type="AlphaFoldDB" id="A0A2I0LGE3"/>
<dbReference type="InterPro" id="IPR027417">
    <property type="entry name" value="P-loop_NTPase"/>
</dbReference>
<keyword evidence="5" id="KW-1185">Reference proteome</keyword>
<sequence>ARTFNFGHFQVFDVPPPGVRKCILSTNIAETSVTIDGVRFVLDSGKVKEMSYDPEAKLQRLQEFWISRASAEQRKGRAGRTGPGVCYRLYAESDYDGFAPYPVPEIRRVALDALVLQLKSMGLGDPRTFPFLEPPPASSLEMAVRYLQDQGALDNNEDLTPIGTLLAQLPVDVVLKSMGLGDPRTFPFLEPPPASSLEMAVRYLQDQGALDNNEDLTPIGTLLAQLPVDVVVGEKPRKPKCGKGTHCSRNAYMLVYRLQSREKSPTIEVP</sequence>
<reference evidence="4 5" key="1">
    <citation type="journal article" date="2013" name="Science">
        <title>Genomic diversity and evolution of the head crest in the rock pigeon.</title>
        <authorList>
            <person name="Shapiro M.D."/>
            <person name="Kronenberg Z."/>
            <person name="Li C."/>
            <person name="Domyan E.T."/>
            <person name="Pan H."/>
            <person name="Campbell M."/>
            <person name="Tan H."/>
            <person name="Huff C.D."/>
            <person name="Hu H."/>
            <person name="Vickrey A.I."/>
            <person name="Nielsen S.C."/>
            <person name="Stringham S.A."/>
            <person name="Hu H."/>
            <person name="Willerslev E."/>
            <person name="Gilbert M.T."/>
            <person name="Yandell M."/>
            <person name="Zhang G."/>
            <person name="Wang J."/>
        </authorList>
    </citation>
    <scope>NUCLEOTIDE SEQUENCE [LARGE SCALE GENOMIC DNA]</scope>
    <source>
        <tissue evidence="4">Blood</tissue>
    </source>
</reference>
<dbReference type="GO" id="GO:0003723">
    <property type="term" value="F:RNA binding"/>
    <property type="evidence" value="ECO:0007669"/>
    <property type="project" value="TreeGrafter"/>
</dbReference>
<dbReference type="EMBL" id="AKCR02001948">
    <property type="protein sequence ID" value="PKK16514.1"/>
    <property type="molecule type" value="Genomic_DNA"/>
</dbReference>
<dbReference type="InterPro" id="IPR042035">
    <property type="entry name" value="DEAH_win-hel_dom"/>
</dbReference>
<feature type="non-terminal residue" evidence="4">
    <location>
        <position position="270"/>
    </location>
</feature>
<gene>
    <name evidence="4" type="ORF">A306_00015217</name>
</gene>
<keyword evidence="2 4" id="KW-0067">ATP-binding</keyword>
<dbReference type="CDD" id="cd18791">
    <property type="entry name" value="SF2_C_RHA"/>
    <property type="match status" value="1"/>
</dbReference>
<organism evidence="4 5">
    <name type="scientific">Columba livia</name>
    <name type="common">Rock dove</name>
    <dbReference type="NCBI Taxonomy" id="8932"/>
    <lineage>
        <taxon>Eukaryota</taxon>
        <taxon>Metazoa</taxon>
        <taxon>Chordata</taxon>
        <taxon>Craniata</taxon>
        <taxon>Vertebrata</taxon>
        <taxon>Euteleostomi</taxon>
        <taxon>Archelosauria</taxon>
        <taxon>Archosauria</taxon>
        <taxon>Dinosauria</taxon>
        <taxon>Saurischia</taxon>
        <taxon>Theropoda</taxon>
        <taxon>Coelurosauria</taxon>
        <taxon>Aves</taxon>
        <taxon>Neognathae</taxon>
        <taxon>Neoaves</taxon>
        <taxon>Columbimorphae</taxon>
        <taxon>Columbiformes</taxon>
        <taxon>Columbidae</taxon>
        <taxon>Columba</taxon>
    </lineage>
</organism>
<accession>A0A2I0LGE3</accession>
<dbReference type="Pfam" id="PF04408">
    <property type="entry name" value="WHD_HA2"/>
    <property type="match status" value="2"/>
</dbReference>
<evidence type="ECO:0000259" key="3">
    <source>
        <dbReference type="PROSITE" id="PS51194"/>
    </source>
</evidence>